<gene>
    <name evidence="2" type="ORF">LCGC14_0554920</name>
</gene>
<feature type="compositionally biased region" description="Basic and acidic residues" evidence="1">
    <location>
        <begin position="11"/>
        <end position="21"/>
    </location>
</feature>
<accession>A0A0F9S7B1</accession>
<feature type="region of interest" description="Disordered" evidence="1">
    <location>
        <begin position="94"/>
        <end position="113"/>
    </location>
</feature>
<feature type="compositionally biased region" description="Basic and acidic residues" evidence="1">
    <location>
        <begin position="104"/>
        <end position="113"/>
    </location>
</feature>
<comment type="caution">
    <text evidence="2">The sequence shown here is derived from an EMBL/GenBank/DDBJ whole genome shotgun (WGS) entry which is preliminary data.</text>
</comment>
<dbReference type="EMBL" id="LAZR01000774">
    <property type="protein sequence ID" value="KKN58152.1"/>
    <property type="molecule type" value="Genomic_DNA"/>
</dbReference>
<feature type="region of interest" description="Disordered" evidence="1">
    <location>
        <begin position="1"/>
        <end position="37"/>
    </location>
</feature>
<evidence type="ECO:0000256" key="1">
    <source>
        <dbReference type="SAM" id="MobiDB-lite"/>
    </source>
</evidence>
<dbReference type="AlphaFoldDB" id="A0A0F9S7B1"/>
<reference evidence="2" key="1">
    <citation type="journal article" date="2015" name="Nature">
        <title>Complex archaea that bridge the gap between prokaryotes and eukaryotes.</title>
        <authorList>
            <person name="Spang A."/>
            <person name="Saw J.H."/>
            <person name="Jorgensen S.L."/>
            <person name="Zaremba-Niedzwiedzka K."/>
            <person name="Martijn J."/>
            <person name="Lind A.E."/>
            <person name="van Eijk R."/>
            <person name="Schleper C."/>
            <person name="Guy L."/>
            <person name="Ettema T.J."/>
        </authorList>
    </citation>
    <scope>NUCLEOTIDE SEQUENCE</scope>
</reference>
<name>A0A0F9S7B1_9ZZZZ</name>
<organism evidence="2">
    <name type="scientific">marine sediment metagenome</name>
    <dbReference type="NCBI Taxonomy" id="412755"/>
    <lineage>
        <taxon>unclassified sequences</taxon>
        <taxon>metagenomes</taxon>
        <taxon>ecological metagenomes</taxon>
    </lineage>
</organism>
<proteinExistence type="predicted"/>
<protein>
    <submittedName>
        <fullName evidence="2">Uncharacterized protein</fullName>
    </submittedName>
</protein>
<sequence>MILVTQAGLRSEPKSTHRDTGSEGIEPPSLRRGSDLRAPGWHHGAAIYGHLVGSSRSAPCKAPVSPLKALYKGLMGPSNVRVNVYRSQARLSHDGRGENVYANVRDDRGPAIR</sequence>
<evidence type="ECO:0000313" key="2">
    <source>
        <dbReference type="EMBL" id="KKN58152.1"/>
    </source>
</evidence>